<dbReference type="Pfam" id="PF00534">
    <property type="entry name" value="Glycos_transf_1"/>
    <property type="match status" value="1"/>
</dbReference>
<feature type="domain" description="Glycosyl transferase family 1" evidence="1">
    <location>
        <begin position="212"/>
        <end position="381"/>
    </location>
</feature>
<evidence type="ECO:0000313" key="4">
    <source>
        <dbReference type="Proteomes" id="UP000177392"/>
    </source>
</evidence>
<gene>
    <name evidence="3" type="ORF">A2131_02240</name>
</gene>
<dbReference type="InterPro" id="IPR001296">
    <property type="entry name" value="Glyco_trans_1"/>
</dbReference>
<evidence type="ECO:0000259" key="1">
    <source>
        <dbReference type="Pfam" id="PF00534"/>
    </source>
</evidence>
<protein>
    <recommendedName>
        <fullName evidence="5">Glycosyl transferase family 1 domain-containing protein</fullName>
    </recommendedName>
</protein>
<evidence type="ECO:0008006" key="5">
    <source>
        <dbReference type="Google" id="ProtNLM"/>
    </source>
</evidence>
<proteinExistence type="predicted"/>
<dbReference type="PANTHER" id="PTHR12526:SF637">
    <property type="entry name" value="GLYCOSYLTRANSFERASE EPSF-RELATED"/>
    <property type="match status" value="1"/>
</dbReference>
<name>A0A1G2K224_9BACT</name>
<dbReference type="AlphaFoldDB" id="A0A1G2K224"/>
<dbReference type="PANTHER" id="PTHR12526">
    <property type="entry name" value="GLYCOSYLTRANSFERASE"/>
    <property type="match status" value="1"/>
</dbReference>
<feature type="domain" description="Glycosyltransferase subfamily 4-like N-terminal" evidence="2">
    <location>
        <begin position="15"/>
        <end position="208"/>
    </location>
</feature>
<evidence type="ECO:0000313" key="3">
    <source>
        <dbReference type="EMBL" id="OGZ93474.1"/>
    </source>
</evidence>
<organism evidence="3 4">
    <name type="scientific">Candidatus Sungbacteria bacterium GWC2_49_10</name>
    <dbReference type="NCBI Taxonomy" id="1802263"/>
    <lineage>
        <taxon>Bacteria</taxon>
        <taxon>Candidatus Sungiibacteriota</taxon>
    </lineage>
</organism>
<dbReference type="InterPro" id="IPR028098">
    <property type="entry name" value="Glyco_trans_4-like_N"/>
</dbReference>
<dbReference type="EMBL" id="MHQB01000036">
    <property type="protein sequence ID" value="OGZ93474.1"/>
    <property type="molecule type" value="Genomic_DNA"/>
</dbReference>
<dbReference type="Proteomes" id="UP000177392">
    <property type="component" value="Unassembled WGS sequence"/>
</dbReference>
<dbReference type="CDD" id="cd03801">
    <property type="entry name" value="GT4_PimA-like"/>
    <property type="match status" value="1"/>
</dbReference>
<dbReference type="SUPFAM" id="SSF53756">
    <property type="entry name" value="UDP-Glycosyltransferase/glycogen phosphorylase"/>
    <property type="match status" value="1"/>
</dbReference>
<accession>A0A1G2K224</accession>
<dbReference type="GO" id="GO:0016757">
    <property type="term" value="F:glycosyltransferase activity"/>
    <property type="evidence" value="ECO:0007669"/>
    <property type="project" value="InterPro"/>
</dbReference>
<comment type="caution">
    <text evidence="3">The sequence shown here is derived from an EMBL/GenBank/DDBJ whole genome shotgun (WGS) entry which is preliminary data.</text>
</comment>
<dbReference type="Gene3D" id="3.40.50.2000">
    <property type="entry name" value="Glycogen Phosphorylase B"/>
    <property type="match status" value="2"/>
</dbReference>
<dbReference type="Pfam" id="PF13439">
    <property type="entry name" value="Glyco_transf_4"/>
    <property type="match status" value="1"/>
</dbReference>
<reference evidence="3 4" key="1">
    <citation type="journal article" date="2016" name="Nat. Commun.">
        <title>Thousands of microbial genomes shed light on interconnected biogeochemical processes in an aquifer system.</title>
        <authorList>
            <person name="Anantharaman K."/>
            <person name="Brown C.T."/>
            <person name="Hug L.A."/>
            <person name="Sharon I."/>
            <person name="Castelle C.J."/>
            <person name="Probst A.J."/>
            <person name="Thomas B.C."/>
            <person name="Singh A."/>
            <person name="Wilkins M.J."/>
            <person name="Karaoz U."/>
            <person name="Brodie E.L."/>
            <person name="Williams K.H."/>
            <person name="Hubbard S.S."/>
            <person name="Banfield J.F."/>
        </authorList>
    </citation>
    <scope>NUCLEOTIDE SEQUENCE [LARGE SCALE GENOMIC DNA]</scope>
</reference>
<sequence>MKIGIILRKIKRKDGMQQKALGLAHELQRMGHQITVYTFEYDPALASPELTQGLRIVSLPRDHISVQKRFLGILRRPSYLVRWQQRNEHARRLAYLVDRDTELLDAHSHNTYPVSVYFKKEIKDIPCIWEMSSMPLFGWKFKSGKAHDPRFRVPLLKRFFYYCTDMIEIGKFIRHNTIVVYSERNRENVKKFIGRKSIVVQSGIDVERFPYKERKPLRDRKAHLLLTGTLFTYRRFEDAIEAVKLLIDRGYDIRVSVVGAYEHRRNYYEKLKNLAEQLGIGDRIVFLGFVPEEELAKTYQNGDIVVTSAVMQEAGLPFTVSEAMACGTPAVSAKTSGLAGILVHRETALFAEDKSPKDIAASIEAFFDNPELYMKLSRNGRVFVEKHLSQKNYAHVIEGIFQEEYKKYLKA</sequence>
<evidence type="ECO:0000259" key="2">
    <source>
        <dbReference type="Pfam" id="PF13439"/>
    </source>
</evidence>